<comment type="caution">
    <text evidence="1">The sequence shown here is derived from an EMBL/GenBank/DDBJ whole genome shotgun (WGS) entry which is preliminary data.</text>
</comment>
<gene>
    <name evidence="1" type="ORF">MENT_LOCUS23140</name>
</gene>
<proteinExistence type="predicted"/>
<dbReference type="EMBL" id="CAJEWN010000188">
    <property type="protein sequence ID" value="CAD2171637.1"/>
    <property type="molecule type" value="Genomic_DNA"/>
</dbReference>
<name>A0A6V7V9Q3_MELEN</name>
<accession>A0A6V7V9Q3</accession>
<protein>
    <submittedName>
        <fullName evidence="1">Uncharacterized protein</fullName>
    </submittedName>
</protein>
<evidence type="ECO:0000313" key="1">
    <source>
        <dbReference type="EMBL" id="CAD2171637.1"/>
    </source>
</evidence>
<evidence type="ECO:0000313" key="2">
    <source>
        <dbReference type="Proteomes" id="UP000580250"/>
    </source>
</evidence>
<organism evidence="1 2">
    <name type="scientific">Meloidogyne enterolobii</name>
    <name type="common">Root-knot nematode worm</name>
    <name type="synonym">Meloidogyne mayaguensis</name>
    <dbReference type="NCBI Taxonomy" id="390850"/>
    <lineage>
        <taxon>Eukaryota</taxon>
        <taxon>Metazoa</taxon>
        <taxon>Ecdysozoa</taxon>
        <taxon>Nematoda</taxon>
        <taxon>Chromadorea</taxon>
        <taxon>Rhabditida</taxon>
        <taxon>Tylenchina</taxon>
        <taxon>Tylenchomorpha</taxon>
        <taxon>Tylenchoidea</taxon>
        <taxon>Meloidogynidae</taxon>
        <taxon>Meloidogyninae</taxon>
        <taxon>Meloidogyne</taxon>
    </lineage>
</organism>
<reference evidence="1 2" key="1">
    <citation type="submission" date="2020-08" db="EMBL/GenBank/DDBJ databases">
        <authorList>
            <person name="Koutsovoulos G."/>
            <person name="Danchin GJ E."/>
        </authorList>
    </citation>
    <scope>NUCLEOTIDE SEQUENCE [LARGE SCALE GENOMIC DNA]</scope>
</reference>
<dbReference type="AlphaFoldDB" id="A0A6V7V9Q3"/>
<sequence>MIELLFQENKTNMDLNIHSQFAIYSLSESTDNEKIKYFLTFALNHLISNELRVKIPHPYTNIEKNTNILFEILTNGGNQFSKVSYWYPYDLPTSHKLPNIHNIIIKHIETSKDISKMVKEIELRDTPGRIILSARAENIEIKVDDNFHFLKYTKYQLSNKYNPELKFFICNEESQCNCSIQWSSTAVEIKRIIC</sequence>
<dbReference type="Proteomes" id="UP000580250">
    <property type="component" value="Unassembled WGS sequence"/>
</dbReference>